<protein>
    <recommendedName>
        <fullName evidence="3">Lipoprotein</fullName>
    </recommendedName>
</protein>
<evidence type="ECO:0008006" key="3">
    <source>
        <dbReference type="Google" id="ProtNLM"/>
    </source>
</evidence>
<organism evidence="1 2">
    <name type="scientific">Pseudomonas phage tabernarius</name>
    <dbReference type="NCBI Taxonomy" id="2048978"/>
    <lineage>
        <taxon>Viruses</taxon>
        <taxon>Duplodnaviria</taxon>
        <taxon>Heunggongvirae</taxon>
        <taxon>Uroviricota</taxon>
        <taxon>Caudoviricetes</taxon>
        <taxon>Lindbergviridae</taxon>
        <taxon>Tabernariusvirus</taxon>
        <taxon>Tabernariusvirus tabernarius</taxon>
    </lineage>
</organism>
<dbReference type="EMBL" id="MG018926">
    <property type="protein sequence ID" value="ATW57922.1"/>
    <property type="molecule type" value="Genomic_DNA"/>
</dbReference>
<reference evidence="1 2" key="1">
    <citation type="submission" date="2017-09" db="EMBL/GenBank/DDBJ databases">
        <authorList>
            <person name="Ehlers B."/>
            <person name="Leendertz F.H."/>
        </authorList>
    </citation>
    <scope>NUCLEOTIDE SEQUENCE [LARGE SCALE GENOMIC DNA]</scope>
</reference>
<dbReference type="Proteomes" id="UP000241090">
    <property type="component" value="Segment"/>
</dbReference>
<keyword evidence="2" id="KW-1185">Reference proteome</keyword>
<gene>
    <name evidence="1" type="ORF">CNR33_00076</name>
</gene>
<dbReference type="PROSITE" id="PS51257">
    <property type="entry name" value="PROKAR_LIPOPROTEIN"/>
    <property type="match status" value="1"/>
</dbReference>
<evidence type="ECO:0000313" key="2">
    <source>
        <dbReference type="Proteomes" id="UP000241090"/>
    </source>
</evidence>
<evidence type="ECO:0000313" key="1">
    <source>
        <dbReference type="EMBL" id="ATW57922.1"/>
    </source>
</evidence>
<proteinExistence type="predicted"/>
<name>A0A2H4P6W6_9CAUD</name>
<sequence length="140" mass="15595">MTAKKLALALSVMFAATACQADQQSDKSEFRIYYYETSGLVYDEGHGAEEYNAAIRYMHMHSSAKAGWFRFRALCGKMVAGVTCAKFDEDTSKPGADYFCGHLNDYADTTLKDFGESDLVAVEDLCEAHFAISVRELRTK</sequence>
<accession>A0A2H4P6W6</accession>